<protein>
    <recommendedName>
        <fullName evidence="9">Cobalamin biosynthesis protein CobD</fullName>
    </recommendedName>
</protein>
<dbReference type="GO" id="GO:0048472">
    <property type="term" value="F:threonine-phosphate decarboxylase activity"/>
    <property type="evidence" value="ECO:0007669"/>
    <property type="project" value="InterPro"/>
</dbReference>
<dbReference type="HOGENOM" id="CLU_054212_0_0_10"/>
<dbReference type="GO" id="GO:0015420">
    <property type="term" value="F:ABC-type vitamin B12 transporter activity"/>
    <property type="evidence" value="ECO:0007669"/>
    <property type="project" value="UniProtKB-UniRule"/>
</dbReference>
<sequence length="346" mass="38164">MDTMEDILIIIGIVFNLNLPLLVAWLLDRCLGDPAWLPHPVVAFGKMISFSEHLLNKGQGRGLKGAFAAIILVLVVYFVALYLLRWAAVFSPGLLLSLQILAIFFCLAGTTLVREVRMVFEAVDRSLEEGRTQVARIVGRDTSELSAQEVRTAALETLAENLSDGVIAPLFWYMFLGVPGMLAYKMVNTLDSMIGYRNDRYRAFGCFAARLDDVANYIPARLTALLMILAAVPRIRKNTPLHLVAGGDSLQPGGLPALLKFVGRYGNQHASPNSGYPEAALAGILDCRFGGPHNYFGEEVWKPYIGNNGRLLTTEDMKIATRINFRAEGLMIIILILTTILVSFFI</sequence>
<reference evidence="10 11" key="1">
    <citation type="submission" date="2012-09" db="EMBL/GenBank/DDBJ databases">
        <title>The Genome Sequence of Bacteroides oleiciplenus YIT 12058.</title>
        <authorList>
            <consortium name="The Broad Institute Genome Sequencing Platform"/>
            <person name="Earl A."/>
            <person name="Ward D."/>
            <person name="Feldgarden M."/>
            <person name="Gevers D."/>
            <person name="Morotomi M."/>
            <person name="Walker B."/>
            <person name="Young S.K."/>
            <person name="Zeng Q."/>
            <person name="Gargeya S."/>
            <person name="Fitzgerald M."/>
            <person name="Haas B."/>
            <person name="Abouelleil A."/>
            <person name="Alvarado L."/>
            <person name="Arachchi H.M."/>
            <person name="Berlin A.M."/>
            <person name="Chapman S.B."/>
            <person name="Goldberg J."/>
            <person name="Griggs A."/>
            <person name="Gujja S."/>
            <person name="Hansen M."/>
            <person name="Howarth C."/>
            <person name="Imamovic A."/>
            <person name="Larimer J."/>
            <person name="McCowen C."/>
            <person name="Montmayeur A."/>
            <person name="Murphy C."/>
            <person name="Neiman D."/>
            <person name="Pearson M."/>
            <person name="Priest M."/>
            <person name="Roberts A."/>
            <person name="Saif S."/>
            <person name="Shea T."/>
            <person name="Sisk P."/>
            <person name="Sykes S."/>
            <person name="Wortman J."/>
            <person name="Nusbaum C."/>
            <person name="Birren B."/>
        </authorList>
    </citation>
    <scope>NUCLEOTIDE SEQUENCE [LARGE SCALE GENOMIC DNA]</scope>
    <source>
        <strain evidence="10 11">YIT 12058</strain>
    </source>
</reference>
<keyword evidence="8 9" id="KW-0472">Membrane</keyword>
<evidence type="ECO:0000256" key="4">
    <source>
        <dbReference type="ARBA" id="ARBA00022475"/>
    </source>
</evidence>
<keyword evidence="7 9" id="KW-1133">Transmembrane helix</keyword>
<dbReference type="UniPathway" id="UPA00148"/>
<comment type="function">
    <text evidence="9">Converts cobyric acid to cobinamide by the addition of aminopropanol on the F carboxylic group.</text>
</comment>
<dbReference type="Pfam" id="PF03186">
    <property type="entry name" value="CobD_Cbib"/>
    <property type="match status" value="1"/>
</dbReference>
<keyword evidence="11" id="KW-1185">Reference proteome</keyword>
<dbReference type="EMBL" id="ADLF01000001">
    <property type="protein sequence ID" value="EKU92760.1"/>
    <property type="molecule type" value="Genomic_DNA"/>
</dbReference>
<evidence type="ECO:0000313" key="10">
    <source>
        <dbReference type="EMBL" id="EKU92760.1"/>
    </source>
</evidence>
<evidence type="ECO:0000256" key="3">
    <source>
        <dbReference type="ARBA" id="ARBA00006263"/>
    </source>
</evidence>
<evidence type="ECO:0000256" key="5">
    <source>
        <dbReference type="ARBA" id="ARBA00022573"/>
    </source>
</evidence>
<name>K9EUA1_9BACE</name>
<feature type="transmembrane region" description="Helical" evidence="9">
    <location>
        <begin position="7"/>
        <end position="27"/>
    </location>
</feature>
<dbReference type="AlphaFoldDB" id="K9EUA1"/>
<feature type="transmembrane region" description="Helical" evidence="9">
    <location>
        <begin position="327"/>
        <end position="345"/>
    </location>
</feature>
<evidence type="ECO:0000256" key="6">
    <source>
        <dbReference type="ARBA" id="ARBA00022692"/>
    </source>
</evidence>
<evidence type="ECO:0000256" key="8">
    <source>
        <dbReference type="ARBA" id="ARBA00023136"/>
    </source>
</evidence>
<feature type="transmembrane region" description="Helical" evidence="9">
    <location>
        <begin position="93"/>
        <end position="113"/>
    </location>
</feature>
<proteinExistence type="inferred from homology"/>
<dbReference type="NCBIfam" id="TIGR00380">
    <property type="entry name" value="cobal_cbiB"/>
    <property type="match status" value="1"/>
</dbReference>
<dbReference type="Proteomes" id="UP000009872">
    <property type="component" value="Unassembled WGS sequence"/>
</dbReference>
<keyword evidence="4 9" id="KW-1003">Cell membrane</keyword>
<comment type="similarity">
    <text evidence="3 9">Belongs to the CobD/CbiB family.</text>
</comment>
<evidence type="ECO:0000256" key="1">
    <source>
        <dbReference type="ARBA" id="ARBA00004651"/>
    </source>
</evidence>
<dbReference type="PANTHER" id="PTHR34308">
    <property type="entry name" value="COBALAMIN BIOSYNTHESIS PROTEIN CBIB"/>
    <property type="match status" value="1"/>
</dbReference>
<evidence type="ECO:0000256" key="9">
    <source>
        <dbReference type="HAMAP-Rule" id="MF_00024"/>
    </source>
</evidence>
<dbReference type="GO" id="GO:0005886">
    <property type="term" value="C:plasma membrane"/>
    <property type="evidence" value="ECO:0007669"/>
    <property type="project" value="UniProtKB-SubCell"/>
</dbReference>
<evidence type="ECO:0000256" key="7">
    <source>
        <dbReference type="ARBA" id="ARBA00022989"/>
    </source>
</evidence>
<dbReference type="PATRIC" id="fig|742727.4.peg.422"/>
<gene>
    <name evidence="9" type="primary">cobD</name>
    <name evidence="10" type="ORF">HMPREF9447_00417</name>
</gene>
<evidence type="ECO:0000256" key="2">
    <source>
        <dbReference type="ARBA" id="ARBA00004953"/>
    </source>
</evidence>
<dbReference type="GO" id="GO:0009236">
    <property type="term" value="P:cobalamin biosynthetic process"/>
    <property type="evidence" value="ECO:0007669"/>
    <property type="project" value="UniProtKB-UniRule"/>
</dbReference>
<dbReference type="eggNOG" id="COG1270">
    <property type="taxonomic scope" value="Bacteria"/>
</dbReference>
<dbReference type="STRING" id="742727.HMPREF9447_00417"/>
<organism evidence="10 11">
    <name type="scientific">Bacteroides oleiciplenus YIT 12058</name>
    <dbReference type="NCBI Taxonomy" id="742727"/>
    <lineage>
        <taxon>Bacteria</taxon>
        <taxon>Pseudomonadati</taxon>
        <taxon>Bacteroidota</taxon>
        <taxon>Bacteroidia</taxon>
        <taxon>Bacteroidales</taxon>
        <taxon>Bacteroidaceae</taxon>
        <taxon>Bacteroides</taxon>
    </lineage>
</organism>
<comment type="caution">
    <text evidence="10">The sequence shown here is derived from an EMBL/GenBank/DDBJ whole genome shotgun (WGS) entry which is preliminary data.</text>
</comment>
<evidence type="ECO:0000313" key="11">
    <source>
        <dbReference type="Proteomes" id="UP000009872"/>
    </source>
</evidence>
<feature type="transmembrane region" description="Helical" evidence="9">
    <location>
        <begin position="65"/>
        <end position="84"/>
    </location>
</feature>
<accession>K9EUA1</accession>
<dbReference type="HAMAP" id="MF_00024">
    <property type="entry name" value="CobD_CbiB"/>
    <property type="match status" value="1"/>
</dbReference>
<feature type="transmembrane region" description="Helical" evidence="9">
    <location>
        <begin position="170"/>
        <end position="187"/>
    </location>
</feature>
<dbReference type="PANTHER" id="PTHR34308:SF1">
    <property type="entry name" value="COBALAMIN BIOSYNTHESIS PROTEIN CBIB"/>
    <property type="match status" value="1"/>
</dbReference>
<keyword evidence="6 9" id="KW-0812">Transmembrane</keyword>
<comment type="subcellular location">
    <subcellularLocation>
        <location evidence="1 9">Cell membrane</location>
        <topology evidence="1 9">Multi-pass membrane protein</topology>
    </subcellularLocation>
</comment>
<comment type="pathway">
    <text evidence="2 9">Cofactor biosynthesis; adenosylcobalamin biosynthesis.</text>
</comment>
<keyword evidence="5 9" id="KW-0169">Cobalamin biosynthesis</keyword>
<dbReference type="InterPro" id="IPR004485">
    <property type="entry name" value="Cobalamin_biosynth_CobD/CbiB"/>
</dbReference>